<evidence type="ECO:0000313" key="3">
    <source>
        <dbReference type="Proteomes" id="UP000006038"/>
    </source>
</evidence>
<reference evidence="2" key="1">
    <citation type="journal article" date="2013" name="Nat. Commun.">
        <title>Whole-genome sequencing of Oryza brachyantha reveals mechanisms underlying Oryza genome evolution.</title>
        <authorList>
            <person name="Chen J."/>
            <person name="Huang Q."/>
            <person name="Gao D."/>
            <person name="Wang J."/>
            <person name="Lang Y."/>
            <person name="Liu T."/>
            <person name="Li B."/>
            <person name="Bai Z."/>
            <person name="Luis Goicoechea J."/>
            <person name="Liang C."/>
            <person name="Chen C."/>
            <person name="Zhang W."/>
            <person name="Sun S."/>
            <person name="Liao Y."/>
            <person name="Zhang X."/>
            <person name="Yang L."/>
            <person name="Song C."/>
            <person name="Wang M."/>
            <person name="Shi J."/>
            <person name="Liu G."/>
            <person name="Liu J."/>
            <person name="Zhou H."/>
            <person name="Zhou W."/>
            <person name="Yu Q."/>
            <person name="An N."/>
            <person name="Chen Y."/>
            <person name="Cai Q."/>
            <person name="Wang B."/>
            <person name="Liu B."/>
            <person name="Min J."/>
            <person name="Huang Y."/>
            <person name="Wu H."/>
            <person name="Li Z."/>
            <person name="Zhang Y."/>
            <person name="Yin Y."/>
            <person name="Song W."/>
            <person name="Jiang J."/>
            <person name="Jackson S.A."/>
            <person name="Wing R.A."/>
            <person name="Wang J."/>
            <person name="Chen M."/>
        </authorList>
    </citation>
    <scope>NUCLEOTIDE SEQUENCE [LARGE SCALE GENOMIC DNA]</scope>
    <source>
        <strain evidence="2">cv. IRGC 101232</strain>
    </source>
</reference>
<dbReference type="EnsemblPlants" id="OB04G29920.1">
    <property type="protein sequence ID" value="OB04G29920.1"/>
    <property type="gene ID" value="OB04G29920"/>
</dbReference>
<feature type="region of interest" description="Disordered" evidence="1">
    <location>
        <begin position="59"/>
        <end position="80"/>
    </location>
</feature>
<accession>J3M0R7</accession>
<organism evidence="2">
    <name type="scientific">Oryza brachyantha</name>
    <name type="common">malo sina</name>
    <dbReference type="NCBI Taxonomy" id="4533"/>
    <lineage>
        <taxon>Eukaryota</taxon>
        <taxon>Viridiplantae</taxon>
        <taxon>Streptophyta</taxon>
        <taxon>Embryophyta</taxon>
        <taxon>Tracheophyta</taxon>
        <taxon>Spermatophyta</taxon>
        <taxon>Magnoliopsida</taxon>
        <taxon>Liliopsida</taxon>
        <taxon>Poales</taxon>
        <taxon>Poaceae</taxon>
        <taxon>BOP clade</taxon>
        <taxon>Oryzoideae</taxon>
        <taxon>Oryzeae</taxon>
        <taxon>Oryzinae</taxon>
        <taxon>Oryza</taxon>
    </lineage>
</organism>
<evidence type="ECO:0000256" key="1">
    <source>
        <dbReference type="SAM" id="MobiDB-lite"/>
    </source>
</evidence>
<dbReference type="HOGENOM" id="CLU_1637996_0_0_1"/>
<keyword evidence="3" id="KW-1185">Reference proteome</keyword>
<dbReference type="Gramene" id="OB04G29920.1">
    <property type="protein sequence ID" value="OB04G29920.1"/>
    <property type="gene ID" value="OB04G29920"/>
</dbReference>
<sequence length="162" mass="17808">MRKFIVLEKVPNTKRYQIILYTVITIGRAKQECRPSSHMVARSSFSVAAAIRERGEREVDATASALRQPKGRAPTGRREDHLCSGVRQLATTTTAFLLPIQNGRGERGQCHRCTATAEGTTGRPNSTWTASALASDSPRDDDADLEREGSERLTPPPACRDD</sequence>
<protein>
    <submittedName>
        <fullName evidence="2">Uncharacterized protein</fullName>
    </submittedName>
</protein>
<name>J3M0R7_ORYBR</name>
<evidence type="ECO:0000313" key="2">
    <source>
        <dbReference type="EnsemblPlants" id="OB04G29920.1"/>
    </source>
</evidence>
<dbReference type="AlphaFoldDB" id="J3M0R7"/>
<feature type="compositionally biased region" description="Polar residues" evidence="1">
    <location>
        <begin position="117"/>
        <end position="134"/>
    </location>
</feature>
<reference evidence="2" key="2">
    <citation type="submission" date="2013-04" db="UniProtKB">
        <authorList>
            <consortium name="EnsemblPlants"/>
        </authorList>
    </citation>
    <scope>IDENTIFICATION</scope>
</reference>
<dbReference type="Proteomes" id="UP000006038">
    <property type="component" value="Chromosome 4"/>
</dbReference>
<feature type="region of interest" description="Disordered" evidence="1">
    <location>
        <begin position="116"/>
        <end position="162"/>
    </location>
</feature>
<proteinExistence type="predicted"/>